<protein>
    <submittedName>
        <fullName evidence="3">4315_t:CDS:1</fullName>
    </submittedName>
</protein>
<dbReference type="OrthoDB" id="1600564at2759"/>
<dbReference type="Proteomes" id="UP000789831">
    <property type="component" value="Unassembled WGS sequence"/>
</dbReference>
<dbReference type="CDD" id="cd01846">
    <property type="entry name" value="fatty_acyltransferase_like"/>
    <property type="match status" value="1"/>
</dbReference>
<gene>
    <name evidence="3" type="ORF">AGERDE_LOCUS3610</name>
</gene>
<reference evidence="3" key="1">
    <citation type="submission" date="2021-06" db="EMBL/GenBank/DDBJ databases">
        <authorList>
            <person name="Kallberg Y."/>
            <person name="Tangrot J."/>
            <person name="Rosling A."/>
        </authorList>
    </citation>
    <scope>NUCLEOTIDE SEQUENCE</scope>
    <source>
        <strain evidence="3">MT106</strain>
    </source>
</reference>
<dbReference type="Gene3D" id="3.40.50.1110">
    <property type="entry name" value="SGNH hydrolase"/>
    <property type="match status" value="1"/>
</dbReference>
<comment type="caution">
    <text evidence="3">The sequence shown here is derived from an EMBL/GenBank/DDBJ whole genome shotgun (WGS) entry which is preliminary data.</text>
</comment>
<dbReference type="GO" id="GO:0016788">
    <property type="term" value="F:hydrolase activity, acting on ester bonds"/>
    <property type="evidence" value="ECO:0007669"/>
    <property type="project" value="InterPro"/>
</dbReference>
<dbReference type="AlphaFoldDB" id="A0A9N8ZG48"/>
<dbReference type="InterPro" id="IPR051058">
    <property type="entry name" value="GDSL_Est/Lipase"/>
</dbReference>
<keyword evidence="4" id="KW-1185">Reference proteome</keyword>
<dbReference type="EMBL" id="CAJVPL010000366">
    <property type="protein sequence ID" value="CAG8488250.1"/>
    <property type="molecule type" value="Genomic_DNA"/>
</dbReference>
<dbReference type="InterPro" id="IPR001087">
    <property type="entry name" value="GDSL"/>
</dbReference>
<dbReference type="InterPro" id="IPR036514">
    <property type="entry name" value="SGNH_hydro_sf"/>
</dbReference>
<accession>A0A9N8ZG48</accession>
<keyword evidence="2" id="KW-1133">Transmembrane helix</keyword>
<keyword evidence="2" id="KW-0472">Membrane</keyword>
<feature type="transmembrane region" description="Helical" evidence="2">
    <location>
        <begin position="6"/>
        <end position="31"/>
    </location>
</feature>
<keyword evidence="1" id="KW-0378">Hydrolase</keyword>
<evidence type="ECO:0000313" key="3">
    <source>
        <dbReference type="EMBL" id="CAG8488250.1"/>
    </source>
</evidence>
<evidence type="ECO:0000256" key="2">
    <source>
        <dbReference type="SAM" id="Phobius"/>
    </source>
</evidence>
<dbReference type="PANTHER" id="PTHR45648:SF22">
    <property type="entry name" value="GDSL LIPASE_ACYLHYDROLASE FAMILY PROTEIN (AFU_ORTHOLOGUE AFUA_4G14700)"/>
    <property type="match status" value="1"/>
</dbReference>
<proteinExistence type="predicted"/>
<keyword evidence="2" id="KW-0812">Transmembrane</keyword>
<dbReference type="SUPFAM" id="SSF52266">
    <property type="entry name" value="SGNH hydrolase"/>
    <property type="match status" value="1"/>
</dbReference>
<sequence length="342" mass="39097">MVEAPILMRSLVAIFIMMFFIAAVAWSILLFSRGYFFSYTIVVFGDSLSDNGNQFASTNNTIPPPDIYPKGRWTNDKTWVEYVADSLNVNLRDMAFGGATADNNIVKSENIIVKSENSSTGTHNKQKYELSSVKQQLDYFLQNGTEPDKYQTTYMIWIENIIDSIQESLTRLSTSVGARKFLINNLPPLEITPLIQRHFTTDQQKQLKDLVISHNAQLEVMVKNFSLTSHRVTARVFDVYNLTNEILNDPDKYHFKNVKDPCLDYYDGIFANSSSISNSSGIDTSTNVNNTIQPCEERDSYLFWDRLHPTARAHHLLADKIVDYLKSPEVKVQVKPWNNKTH</sequence>
<evidence type="ECO:0000313" key="4">
    <source>
        <dbReference type="Proteomes" id="UP000789831"/>
    </source>
</evidence>
<dbReference type="Pfam" id="PF00657">
    <property type="entry name" value="Lipase_GDSL"/>
    <property type="match status" value="1"/>
</dbReference>
<organism evidence="3 4">
    <name type="scientific">Ambispora gerdemannii</name>
    <dbReference type="NCBI Taxonomy" id="144530"/>
    <lineage>
        <taxon>Eukaryota</taxon>
        <taxon>Fungi</taxon>
        <taxon>Fungi incertae sedis</taxon>
        <taxon>Mucoromycota</taxon>
        <taxon>Glomeromycotina</taxon>
        <taxon>Glomeromycetes</taxon>
        <taxon>Archaeosporales</taxon>
        <taxon>Ambisporaceae</taxon>
        <taxon>Ambispora</taxon>
    </lineage>
</organism>
<dbReference type="PANTHER" id="PTHR45648">
    <property type="entry name" value="GDSL LIPASE/ACYLHYDROLASE FAMILY PROTEIN (AFU_ORTHOLOGUE AFUA_4G14700)"/>
    <property type="match status" value="1"/>
</dbReference>
<name>A0A9N8ZG48_9GLOM</name>
<evidence type="ECO:0000256" key="1">
    <source>
        <dbReference type="ARBA" id="ARBA00022801"/>
    </source>
</evidence>